<evidence type="ECO:0000256" key="12">
    <source>
        <dbReference type="ARBA" id="ARBA00023136"/>
    </source>
</evidence>
<comment type="cofactor">
    <cofactor evidence="1">
        <name>NAD(+)</name>
        <dbReference type="ChEBI" id="CHEBI:57540"/>
    </cofactor>
</comment>
<evidence type="ECO:0000256" key="9">
    <source>
        <dbReference type="ARBA" id="ARBA00022989"/>
    </source>
</evidence>
<comment type="pathway">
    <text evidence="3">Nucleotide-sugar biosynthesis; UDP-alpha-D-xylose biosynthesis; UDP-alpha-D-xylose from UDP-alpha-D-glucuronate: step 1/1.</text>
</comment>
<keyword evidence="7" id="KW-0210">Decarboxylase</keyword>
<evidence type="ECO:0000256" key="11">
    <source>
        <dbReference type="ARBA" id="ARBA00023034"/>
    </source>
</evidence>
<name>A0AA48KLV1_9RHOB</name>
<dbReference type="KEGG" id="rmai:MACH21_27120"/>
<keyword evidence="17" id="KW-1185">Reference proteome</keyword>
<keyword evidence="6" id="KW-0812">Transmembrane</keyword>
<evidence type="ECO:0000313" key="17">
    <source>
        <dbReference type="Proteomes" id="UP001337723"/>
    </source>
</evidence>
<gene>
    <name evidence="16" type="ORF">MACH21_27120</name>
</gene>
<dbReference type="AlphaFoldDB" id="A0AA48KLV1"/>
<comment type="similarity">
    <text evidence="4">Belongs to the NAD(P)-dependent epimerase/dehydratase family. UDP-glucuronic acid decarboxylase subfamily.</text>
</comment>
<dbReference type="Gene3D" id="3.40.50.720">
    <property type="entry name" value="NAD(P)-binding Rossmann-like Domain"/>
    <property type="match status" value="1"/>
</dbReference>
<proteinExistence type="inferred from homology"/>
<organism evidence="16 17">
    <name type="scientific">Roseicyclus marinus</name>
    <dbReference type="NCBI Taxonomy" id="2161673"/>
    <lineage>
        <taxon>Bacteria</taxon>
        <taxon>Pseudomonadati</taxon>
        <taxon>Pseudomonadota</taxon>
        <taxon>Alphaproteobacteria</taxon>
        <taxon>Rhodobacterales</taxon>
        <taxon>Roseobacteraceae</taxon>
        <taxon>Roseicyclus</taxon>
    </lineage>
</organism>
<keyword evidence="14" id="KW-0456">Lyase</keyword>
<dbReference type="PANTHER" id="PTHR43078">
    <property type="entry name" value="UDP-GLUCURONIC ACID DECARBOXYLASE-RELATED"/>
    <property type="match status" value="1"/>
</dbReference>
<dbReference type="GO" id="GO:0005737">
    <property type="term" value="C:cytoplasm"/>
    <property type="evidence" value="ECO:0007669"/>
    <property type="project" value="TreeGrafter"/>
</dbReference>
<keyword evidence="9" id="KW-1133">Transmembrane helix</keyword>
<keyword evidence="13" id="KW-0325">Glycoprotein</keyword>
<dbReference type="GO" id="GO:0042732">
    <property type="term" value="P:D-xylose metabolic process"/>
    <property type="evidence" value="ECO:0007669"/>
    <property type="project" value="InterPro"/>
</dbReference>
<accession>A0AA48KLV1</accession>
<keyword evidence="12" id="KW-0472">Membrane</keyword>
<evidence type="ECO:0000256" key="5">
    <source>
        <dbReference type="ARBA" id="ARBA00012290"/>
    </source>
</evidence>
<evidence type="ECO:0000256" key="8">
    <source>
        <dbReference type="ARBA" id="ARBA00022968"/>
    </source>
</evidence>
<evidence type="ECO:0000256" key="14">
    <source>
        <dbReference type="ARBA" id="ARBA00023239"/>
    </source>
</evidence>
<evidence type="ECO:0000256" key="3">
    <source>
        <dbReference type="ARBA" id="ARBA00005100"/>
    </source>
</evidence>
<evidence type="ECO:0000259" key="15">
    <source>
        <dbReference type="Pfam" id="PF16363"/>
    </source>
</evidence>
<dbReference type="InterPro" id="IPR016040">
    <property type="entry name" value="NAD(P)-bd_dom"/>
</dbReference>
<dbReference type="PANTHER" id="PTHR43078:SF6">
    <property type="entry name" value="UDP-GLUCURONIC ACID DECARBOXYLASE 1"/>
    <property type="match status" value="1"/>
</dbReference>
<dbReference type="SUPFAM" id="SSF51735">
    <property type="entry name" value="NAD(P)-binding Rossmann-fold domains"/>
    <property type="match status" value="1"/>
</dbReference>
<reference evidence="16 17" key="1">
    <citation type="submission" date="2023-01" db="EMBL/GenBank/DDBJ databases">
        <title>Complete genome sequence of Roseicyclus marinus strain Dej080120_10.</title>
        <authorList>
            <person name="Ueki S."/>
            <person name="Maruyama F."/>
        </authorList>
    </citation>
    <scope>NUCLEOTIDE SEQUENCE [LARGE SCALE GENOMIC DNA]</scope>
    <source>
        <strain evidence="16 17">Dej080120_10</strain>
    </source>
</reference>
<feature type="domain" description="NAD(P)-binding" evidence="15">
    <location>
        <begin position="8"/>
        <end position="277"/>
    </location>
</feature>
<keyword evidence="8" id="KW-0735">Signal-anchor</keyword>
<evidence type="ECO:0000256" key="1">
    <source>
        <dbReference type="ARBA" id="ARBA00001911"/>
    </source>
</evidence>
<dbReference type="GO" id="GO:0070403">
    <property type="term" value="F:NAD+ binding"/>
    <property type="evidence" value="ECO:0007669"/>
    <property type="project" value="InterPro"/>
</dbReference>
<dbReference type="EC" id="4.1.1.35" evidence="5"/>
<evidence type="ECO:0000256" key="6">
    <source>
        <dbReference type="ARBA" id="ARBA00022692"/>
    </source>
</evidence>
<keyword evidence="10" id="KW-0520">NAD</keyword>
<evidence type="ECO:0000256" key="4">
    <source>
        <dbReference type="ARBA" id="ARBA00007505"/>
    </source>
</evidence>
<dbReference type="InterPro" id="IPR044516">
    <property type="entry name" value="UXS-like"/>
</dbReference>
<evidence type="ECO:0000313" key="16">
    <source>
        <dbReference type="EMBL" id="BDW86535.1"/>
    </source>
</evidence>
<keyword evidence="11" id="KW-0333">Golgi apparatus</keyword>
<protein>
    <recommendedName>
        <fullName evidence="5">UDP-glucuronate decarboxylase</fullName>
        <ecNumber evidence="5">4.1.1.35</ecNumber>
    </recommendedName>
</protein>
<dbReference type="FunFam" id="3.40.50.720:FF:000065">
    <property type="entry name" value="UDP-glucuronic acid decarboxylase 1"/>
    <property type="match status" value="1"/>
</dbReference>
<evidence type="ECO:0000256" key="10">
    <source>
        <dbReference type="ARBA" id="ARBA00023027"/>
    </source>
</evidence>
<dbReference type="Proteomes" id="UP001337723">
    <property type="component" value="Chromosome"/>
</dbReference>
<evidence type="ECO:0000256" key="13">
    <source>
        <dbReference type="ARBA" id="ARBA00023180"/>
    </source>
</evidence>
<evidence type="ECO:0000256" key="7">
    <source>
        <dbReference type="ARBA" id="ARBA00022793"/>
    </source>
</evidence>
<dbReference type="InterPro" id="IPR036291">
    <property type="entry name" value="NAD(P)-bd_dom_sf"/>
</dbReference>
<dbReference type="Pfam" id="PF16363">
    <property type="entry name" value="GDP_Man_Dehyd"/>
    <property type="match status" value="1"/>
</dbReference>
<dbReference type="GO" id="GO:0048040">
    <property type="term" value="F:UDP-glucuronate decarboxylase activity"/>
    <property type="evidence" value="ECO:0007669"/>
    <property type="project" value="UniProtKB-EC"/>
</dbReference>
<evidence type="ECO:0000256" key="2">
    <source>
        <dbReference type="ARBA" id="ARBA00004447"/>
    </source>
</evidence>
<dbReference type="EMBL" id="AP027266">
    <property type="protein sequence ID" value="BDW86535.1"/>
    <property type="molecule type" value="Genomic_DNA"/>
</dbReference>
<comment type="subcellular location">
    <subcellularLocation>
        <location evidence="2">Golgi apparatus</location>
        <location evidence="2">Golgi stack membrane</location>
        <topology evidence="2">Single-pass type II membrane protein</topology>
    </subcellularLocation>
</comment>
<sequence>MIAIDNLSTGKRANVAHLEDTNRFTLVEHDIIMPIKIVEDVAAIYNLACPASPPKYQIDPIHTLRTSIDGSQNMLELARQKSARILQASTSEVYGDPETTPQPESYKGAVNTCGPRACYDEGKRAAETLFYEYRKRHHVDARIARIFNTYGPRMDPQDGRVVSNFVVQALFGVDLTIYGNGQQTRSFCYVDDLIDGLMRLMASTDGVSGPVNLGNPREFSVLMLADMVLEKTRSSSKLRFLDALQDDPRQRRPDITLARTILGWQPSTALTDGLDRMIAHFAQELCCQSKVAVS</sequence>